<feature type="repeat" description="Cell wall-binding" evidence="2">
    <location>
        <begin position="159"/>
        <end position="178"/>
    </location>
</feature>
<gene>
    <name evidence="4" type="ORF">OCV69_00485</name>
</gene>
<feature type="chain" id="PRO_5046625129" evidence="3">
    <location>
        <begin position="24"/>
        <end position="379"/>
    </location>
</feature>
<proteinExistence type="predicted"/>
<keyword evidence="1" id="KW-0677">Repeat</keyword>
<organism evidence="4 5">
    <name type="scientific">Alitiscatomonas aceti</name>
    <dbReference type="NCBI Taxonomy" id="2981724"/>
    <lineage>
        <taxon>Bacteria</taxon>
        <taxon>Bacillati</taxon>
        <taxon>Bacillota</taxon>
        <taxon>Clostridia</taxon>
        <taxon>Lachnospirales</taxon>
        <taxon>Lachnospiraceae</taxon>
        <taxon>Alitiscatomonas</taxon>
    </lineage>
</organism>
<dbReference type="PROSITE" id="PS51170">
    <property type="entry name" value="CW"/>
    <property type="match status" value="2"/>
</dbReference>
<dbReference type="RefSeq" id="WP_158358366.1">
    <property type="nucleotide sequence ID" value="NZ_JAOQJF010000001.1"/>
</dbReference>
<evidence type="ECO:0000256" key="2">
    <source>
        <dbReference type="PROSITE-ProRule" id="PRU00591"/>
    </source>
</evidence>
<dbReference type="InterPro" id="IPR018337">
    <property type="entry name" value="Cell_wall/Cho-bd_repeat"/>
</dbReference>
<dbReference type="SUPFAM" id="SSF69360">
    <property type="entry name" value="Cell wall binding repeat"/>
    <property type="match status" value="2"/>
</dbReference>
<comment type="caution">
    <text evidence="4">The sequence shown here is derived from an EMBL/GenBank/DDBJ whole genome shotgun (WGS) entry which is preliminary data.</text>
</comment>
<dbReference type="Pfam" id="PF19127">
    <property type="entry name" value="Choline_bind_3"/>
    <property type="match status" value="1"/>
</dbReference>
<keyword evidence="5" id="KW-1185">Reference proteome</keyword>
<evidence type="ECO:0000313" key="5">
    <source>
        <dbReference type="Proteomes" id="UP001652395"/>
    </source>
</evidence>
<dbReference type="Pfam" id="PF01473">
    <property type="entry name" value="Choline_bind_1"/>
    <property type="match status" value="1"/>
</dbReference>
<name>A0ABT2UXM4_9FIRM</name>
<keyword evidence="3" id="KW-0732">Signal</keyword>
<evidence type="ECO:0000256" key="3">
    <source>
        <dbReference type="SAM" id="SignalP"/>
    </source>
</evidence>
<dbReference type="Gene3D" id="2.10.270.10">
    <property type="entry name" value="Cholin Binding"/>
    <property type="match status" value="2"/>
</dbReference>
<evidence type="ECO:0000313" key="4">
    <source>
        <dbReference type="EMBL" id="MCU6798429.1"/>
    </source>
</evidence>
<protein>
    <submittedName>
        <fullName evidence="4">Uncharacterized protein</fullName>
    </submittedName>
</protein>
<dbReference type="EMBL" id="JAOQJF010000001">
    <property type="protein sequence ID" value="MCU6798429.1"/>
    <property type="molecule type" value="Genomic_DNA"/>
</dbReference>
<feature type="repeat" description="Cell wall-binding" evidence="2">
    <location>
        <begin position="139"/>
        <end position="158"/>
    </location>
</feature>
<reference evidence="4 5" key="1">
    <citation type="journal article" date="2021" name="ISME Commun">
        <title>Automated analysis of genomic sequences facilitates high-throughput and comprehensive description of bacteria.</title>
        <authorList>
            <person name="Hitch T.C.A."/>
        </authorList>
    </citation>
    <scope>NUCLEOTIDE SEQUENCE [LARGE SCALE GENOMIC DNA]</scope>
    <source>
        <strain evidence="5">f_CCE</strain>
    </source>
</reference>
<sequence>MKKMWVCGLAAAMTVVMTVPAFAGEWKQDLSRPASQDGTSGWWYQNDDGTYPANGWFWLDGDQNGVAESYRFDGNGWMFASSRVDGFDVNENGAWTVNGVVQTKIMEPAPAASREGTAVNQWISDSYGKQYYDSKGKMSTGWKKIASKQYYFDESGYMATGLVEIDGSQYYFYDNGIQAKDTVYAESEDVYYVMDKTDHCVVDIVDGDDWREYRQDADEDSVEIDDVRTEDNEKIESGAVNTDMTDEEAYEKIISLKKKYPEGKRWTNSNTFRRNFAYEYSYSIGGGCLGFAYIVQDKLYGPDASYEMYDSLDWGELRVGDHIRMYNNQGGEHSVIILTIGDDFVTVAEGNFNSSIHWGRKIRMDDLEEDFIYRETVSE</sequence>
<feature type="signal peptide" evidence="3">
    <location>
        <begin position="1"/>
        <end position="23"/>
    </location>
</feature>
<dbReference type="Proteomes" id="UP001652395">
    <property type="component" value="Unassembled WGS sequence"/>
</dbReference>
<evidence type="ECO:0000256" key="1">
    <source>
        <dbReference type="ARBA" id="ARBA00022737"/>
    </source>
</evidence>
<accession>A0ABT2UXM4</accession>